<feature type="region of interest" description="Disordered" evidence="1">
    <location>
        <begin position="61"/>
        <end position="172"/>
    </location>
</feature>
<evidence type="ECO:0000256" key="1">
    <source>
        <dbReference type="SAM" id="MobiDB-lite"/>
    </source>
</evidence>
<evidence type="ECO:0000313" key="2">
    <source>
        <dbReference type="EMBL" id="GER29131.1"/>
    </source>
</evidence>
<comment type="caution">
    <text evidence="2">The sequence shown here is derived from an EMBL/GenBank/DDBJ whole genome shotgun (WGS) entry which is preliminary data.</text>
</comment>
<feature type="compositionally biased region" description="Basic and acidic residues" evidence="1">
    <location>
        <begin position="149"/>
        <end position="164"/>
    </location>
</feature>
<reference evidence="3" key="1">
    <citation type="journal article" date="2019" name="Curr. Biol.">
        <title>Genome Sequence of Striga asiatica Provides Insight into the Evolution of Plant Parasitism.</title>
        <authorList>
            <person name="Yoshida S."/>
            <person name="Kim S."/>
            <person name="Wafula E.K."/>
            <person name="Tanskanen J."/>
            <person name="Kim Y.M."/>
            <person name="Honaas L."/>
            <person name="Yang Z."/>
            <person name="Spallek T."/>
            <person name="Conn C.E."/>
            <person name="Ichihashi Y."/>
            <person name="Cheong K."/>
            <person name="Cui S."/>
            <person name="Der J.P."/>
            <person name="Gundlach H."/>
            <person name="Jiao Y."/>
            <person name="Hori C."/>
            <person name="Ishida J.K."/>
            <person name="Kasahara H."/>
            <person name="Kiba T."/>
            <person name="Kim M.S."/>
            <person name="Koo N."/>
            <person name="Laohavisit A."/>
            <person name="Lee Y.H."/>
            <person name="Lumba S."/>
            <person name="McCourt P."/>
            <person name="Mortimer J.C."/>
            <person name="Mutuku J.M."/>
            <person name="Nomura T."/>
            <person name="Sasaki-Sekimoto Y."/>
            <person name="Seto Y."/>
            <person name="Wang Y."/>
            <person name="Wakatake T."/>
            <person name="Sakakibara H."/>
            <person name="Demura T."/>
            <person name="Yamaguchi S."/>
            <person name="Yoneyama K."/>
            <person name="Manabe R.I."/>
            <person name="Nelson D.C."/>
            <person name="Schulman A.H."/>
            <person name="Timko M.P."/>
            <person name="dePamphilis C.W."/>
            <person name="Choi D."/>
            <person name="Shirasu K."/>
        </authorList>
    </citation>
    <scope>NUCLEOTIDE SEQUENCE [LARGE SCALE GENOMIC DNA]</scope>
    <source>
        <strain evidence="3">cv. UVA1</strain>
    </source>
</reference>
<keyword evidence="2" id="KW-0489">Methyltransferase</keyword>
<dbReference type="Proteomes" id="UP000325081">
    <property type="component" value="Unassembled WGS sequence"/>
</dbReference>
<dbReference type="AlphaFoldDB" id="A0A5A7P8W3"/>
<evidence type="ECO:0000313" key="3">
    <source>
        <dbReference type="Proteomes" id="UP000325081"/>
    </source>
</evidence>
<gene>
    <name evidence="2" type="ORF">STAS_04973</name>
</gene>
<accession>A0A5A7P8W3</accession>
<dbReference type="GO" id="GO:0008168">
    <property type="term" value="F:methyltransferase activity"/>
    <property type="evidence" value="ECO:0007669"/>
    <property type="project" value="UniProtKB-KW"/>
</dbReference>
<proteinExistence type="predicted"/>
<protein>
    <submittedName>
        <fullName evidence="2">Magnesium-protoporphyrin IX methyltransferase</fullName>
    </submittedName>
</protein>
<organism evidence="2 3">
    <name type="scientific">Striga asiatica</name>
    <name type="common">Asiatic witchweed</name>
    <name type="synonym">Buchnera asiatica</name>
    <dbReference type="NCBI Taxonomy" id="4170"/>
    <lineage>
        <taxon>Eukaryota</taxon>
        <taxon>Viridiplantae</taxon>
        <taxon>Streptophyta</taxon>
        <taxon>Embryophyta</taxon>
        <taxon>Tracheophyta</taxon>
        <taxon>Spermatophyta</taxon>
        <taxon>Magnoliopsida</taxon>
        <taxon>eudicotyledons</taxon>
        <taxon>Gunneridae</taxon>
        <taxon>Pentapetalae</taxon>
        <taxon>asterids</taxon>
        <taxon>lamiids</taxon>
        <taxon>Lamiales</taxon>
        <taxon>Orobanchaceae</taxon>
        <taxon>Buchnereae</taxon>
        <taxon>Striga</taxon>
    </lineage>
</organism>
<name>A0A5A7P8W3_STRAF</name>
<dbReference type="EMBL" id="BKCP01003336">
    <property type="protein sequence ID" value="GER29131.1"/>
    <property type="molecule type" value="Genomic_DNA"/>
</dbReference>
<sequence length="172" mass="18611">MSGGLRLCRSEVAGGCEVGEGEVGPERQHRRGLSVEFSLAPGVVWPDFGCGVGLGGMRLAKPQAAGAAPDPFPLSRTSSKTRRSSTVVNNRETETGQHRRTTAPEPLRHRTAAPEQEGSTIPSSQHRSRRLGFGRTSINCASRRGKLQQRKEAKRPGDACRRISEAQWKAAK</sequence>
<dbReference type="GO" id="GO:0032259">
    <property type="term" value="P:methylation"/>
    <property type="evidence" value="ECO:0007669"/>
    <property type="project" value="UniProtKB-KW"/>
</dbReference>
<keyword evidence="3" id="KW-1185">Reference proteome</keyword>
<keyword evidence="2" id="KW-0808">Transferase</keyword>